<evidence type="ECO:0000256" key="5">
    <source>
        <dbReference type="ARBA" id="ARBA00023251"/>
    </source>
</evidence>
<feature type="transmembrane region" description="Helical" evidence="6">
    <location>
        <begin position="158"/>
        <end position="178"/>
    </location>
</feature>
<feature type="transmembrane region" description="Helical" evidence="6">
    <location>
        <begin position="121"/>
        <end position="146"/>
    </location>
</feature>
<proteinExistence type="inferred from homology"/>
<evidence type="ECO:0000256" key="2">
    <source>
        <dbReference type="ARBA" id="ARBA00022692"/>
    </source>
</evidence>
<evidence type="ECO:0000256" key="6">
    <source>
        <dbReference type="RuleBase" id="RU361157"/>
    </source>
</evidence>
<feature type="transmembrane region" description="Helical" evidence="6">
    <location>
        <begin position="45"/>
        <end position="65"/>
    </location>
</feature>
<dbReference type="PANTHER" id="PTHR43229">
    <property type="entry name" value="NODULATION PROTEIN J"/>
    <property type="match status" value="1"/>
</dbReference>
<accession>A0ABW3MZE1</accession>
<reference evidence="9" key="1">
    <citation type="journal article" date="2019" name="Int. J. Syst. Evol. Microbiol.">
        <title>The Global Catalogue of Microorganisms (GCM) 10K type strain sequencing project: providing services to taxonomists for standard genome sequencing and annotation.</title>
        <authorList>
            <consortium name="The Broad Institute Genomics Platform"/>
            <consortium name="The Broad Institute Genome Sequencing Center for Infectious Disease"/>
            <person name="Wu L."/>
            <person name="Ma J."/>
        </authorList>
    </citation>
    <scope>NUCLEOTIDE SEQUENCE [LARGE SCALE GENOMIC DNA]</scope>
    <source>
        <strain evidence="9">CCUG 57508</strain>
    </source>
</reference>
<dbReference type="InterPro" id="IPR013525">
    <property type="entry name" value="ABC2_TM"/>
</dbReference>
<keyword evidence="3 6" id="KW-1133">Transmembrane helix</keyword>
<organism evidence="8 9">
    <name type="scientific">Terrabacter terrigena</name>
    <dbReference type="NCBI Taxonomy" id="574718"/>
    <lineage>
        <taxon>Bacteria</taxon>
        <taxon>Bacillati</taxon>
        <taxon>Actinomycetota</taxon>
        <taxon>Actinomycetes</taxon>
        <taxon>Micrococcales</taxon>
        <taxon>Intrasporangiaceae</taxon>
        <taxon>Terrabacter</taxon>
    </lineage>
</organism>
<dbReference type="Proteomes" id="UP001597046">
    <property type="component" value="Unassembled WGS sequence"/>
</dbReference>
<comment type="subcellular location">
    <subcellularLocation>
        <location evidence="6">Cell membrane</location>
        <topology evidence="6">Multi-pass membrane protein</topology>
    </subcellularLocation>
    <subcellularLocation>
        <location evidence="1">Membrane</location>
        <topology evidence="1">Multi-pass membrane protein</topology>
    </subcellularLocation>
</comment>
<sequence>MSGTTVREAVATQPARLTIEPPGMWKQVRTHVWRNIKHIRRMPEMLADVTFQPIMFVVLFAYVFGGSINAGVNYREWLLPGIMAQTMAFSCFVVAIGLTNDLNKGIVDRFRSLPISRSSVLIGRSISSLIHSSIGTVVMAVTGLLIGWRIHTGFAKGLLGFALLLLFGFAMMWIGILAGSRLKTAEAVQGVMFTAIFPLTFLADTFAPTANMNPAWLRTIAEWNPISSLVRAMRELWGNTVPLPPDSALPLQHPVLATVLWSVLLTVILAPLSIRAFNHRTSE</sequence>
<gene>
    <name evidence="8" type="ORF">ACFQ2V_14910</name>
</gene>
<keyword evidence="5" id="KW-0046">Antibiotic resistance</keyword>
<dbReference type="InterPro" id="IPR051784">
    <property type="entry name" value="Nod_factor_ABC_transporter"/>
</dbReference>
<evidence type="ECO:0000313" key="8">
    <source>
        <dbReference type="EMBL" id="MFD1055602.1"/>
    </source>
</evidence>
<comment type="caution">
    <text evidence="8">The sequence shown here is derived from an EMBL/GenBank/DDBJ whole genome shotgun (WGS) entry which is preliminary data.</text>
</comment>
<protein>
    <recommendedName>
        <fullName evidence="6">Transport permease protein</fullName>
    </recommendedName>
</protein>
<keyword evidence="9" id="KW-1185">Reference proteome</keyword>
<feature type="domain" description="ABC transmembrane type-2" evidence="7">
    <location>
        <begin position="44"/>
        <end position="280"/>
    </location>
</feature>
<name>A0ABW3MZE1_9MICO</name>
<comment type="similarity">
    <text evidence="6">Belongs to the ABC-2 integral membrane protein family.</text>
</comment>
<evidence type="ECO:0000259" key="7">
    <source>
        <dbReference type="PROSITE" id="PS51012"/>
    </source>
</evidence>
<keyword evidence="6" id="KW-1003">Cell membrane</keyword>
<dbReference type="EMBL" id="JBHTKH010000010">
    <property type="protein sequence ID" value="MFD1055602.1"/>
    <property type="molecule type" value="Genomic_DNA"/>
</dbReference>
<evidence type="ECO:0000256" key="3">
    <source>
        <dbReference type="ARBA" id="ARBA00022989"/>
    </source>
</evidence>
<keyword evidence="4 6" id="KW-0472">Membrane</keyword>
<evidence type="ECO:0000313" key="9">
    <source>
        <dbReference type="Proteomes" id="UP001597046"/>
    </source>
</evidence>
<dbReference type="InterPro" id="IPR000412">
    <property type="entry name" value="ABC_2_transport"/>
</dbReference>
<dbReference type="PANTHER" id="PTHR43229:SF2">
    <property type="entry name" value="NODULATION PROTEIN J"/>
    <property type="match status" value="1"/>
</dbReference>
<dbReference type="Pfam" id="PF01061">
    <property type="entry name" value="ABC2_membrane"/>
    <property type="match status" value="1"/>
</dbReference>
<dbReference type="PIRSF" id="PIRSF006648">
    <property type="entry name" value="DrrB"/>
    <property type="match status" value="1"/>
</dbReference>
<feature type="transmembrane region" description="Helical" evidence="6">
    <location>
        <begin position="255"/>
        <end position="277"/>
    </location>
</feature>
<dbReference type="PROSITE" id="PS51012">
    <property type="entry name" value="ABC_TM2"/>
    <property type="match status" value="1"/>
</dbReference>
<feature type="transmembrane region" description="Helical" evidence="6">
    <location>
        <begin position="190"/>
        <end position="207"/>
    </location>
</feature>
<evidence type="ECO:0000256" key="1">
    <source>
        <dbReference type="ARBA" id="ARBA00004141"/>
    </source>
</evidence>
<dbReference type="InterPro" id="IPR047817">
    <property type="entry name" value="ABC2_TM_bact-type"/>
</dbReference>
<keyword evidence="6" id="KW-0813">Transport</keyword>
<feature type="transmembrane region" description="Helical" evidence="6">
    <location>
        <begin position="77"/>
        <end position="100"/>
    </location>
</feature>
<dbReference type="RefSeq" id="WP_386053636.1">
    <property type="nucleotide sequence ID" value="NZ_JBHTKH010000010.1"/>
</dbReference>
<evidence type="ECO:0000256" key="4">
    <source>
        <dbReference type="ARBA" id="ARBA00023136"/>
    </source>
</evidence>
<keyword evidence="2 6" id="KW-0812">Transmembrane</keyword>